<accession>A0A5C7I9X4</accession>
<protein>
    <submittedName>
        <fullName evidence="1">Uncharacterized protein</fullName>
    </submittedName>
</protein>
<gene>
    <name evidence="1" type="ORF">EZV62_007385</name>
</gene>
<dbReference type="Proteomes" id="UP000323000">
    <property type="component" value="Chromosome 3"/>
</dbReference>
<sequence>MDKKHDAIALYRRATELDNPVASNVSQAVYMQHLIGYKLCSTVPVSGRKVLGSSHADEGILVRPLSVKSVEIDKMEVDLTVEETK</sequence>
<dbReference type="OrthoDB" id="10300819at2759"/>
<dbReference type="EMBL" id="VAHF01000003">
    <property type="protein sequence ID" value="TXG66110.1"/>
    <property type="molecule type" value="Genomic_DNA"/>
</dbReference>
<name>A0A5C7I9X4_9ROSI</name>
<evidence type="ECO:0000313" key="1">
    <source>
        <dbReference type="EMBL" id="TXG66110.1"/>
    </source>
</evidence>
<dbReference type="AlphaFoldDB" id="A0A5C7I9X4"/>
<keyword evidence="2" id="KW-1185">Reference proteome</keyword>
<proteinExistence type="predicted"/>
<evidence type="ECO:0000313" key="2">
    <source>
        <dbReference type="Proteomes" id="UP000323000"/>
    </source>
</evidence>
<organism evidence="1 2">
    <name type="scientific">Acer yangbiense</name>
    <dbReference type="NCBI Taxonomy" id="1000413"/>
    <lineage>
        <taxon>Eukaryota</taxon>
        <taxon>Viridiplantae</taxon>
        <taxon>Streptophyta</taxon>
        <taxon>Embryophyta</taxon>
        <taxon>Tracheophyta</taxon>
        <taxon>Spermatophyta</taxon>
        <taxon>Magnoliopsida</taxon>
        <taxon>eudicotyledons</taxon>
        <taxon>Gunneridae</taxon>
        <taxon>Pentapetalae</taxon>
        <taxon>rosids</taxon>
        <taxon>malvids</taxon>
        <taxon>Sapindales</taxon>
        <taxon>Sapindaceae</taxon>
        <taxon>Hippocastanoideae</taxon>
        <taxon>Acereae</taxon>
        <taxon>Acer</taxon>
    </lineage>
</organism>
<reference evidence="2" key="1">
    <citation type="journal article" date="2019" name="Gigascience">
        <title>De novo genome assembly of the endangered Acer yangbiense, a plant species with extremely small populations endemic to Yunnan Province, China.</title>
        <authorList>
            <person name="Yang J."/>
            <person name="Wariss H.M."/>
            <person name="Tao L."/>
            <person name="Zhang R."/>
            <person name="Yun Q."/>
            <person name="Hollingsworth P."/>
            <person name="Dao Z."/>
            <person name="Luo G."/>
            <person name="Guo H."/>
            <person name="Ma Y."/>
            <person name="Sun W."/>
        </authorList>
    </citation>
    <scope>NUCLEOTIDE SEQUENCE [LARGE SCALE GENOMIC DNA]</scope>
    <source>
        <strain evidence="2">cv. Malutang</strain>
    </source>
</reference>
<comment type="caution">
    <text evidence="1">The sequence shown here is derived from an EMBL/GenBank/DDBJ whole genome shotgun (WGS) entry which is preliminary data.</text>
</comment>